<accession>A0ABS5K610</accession>
<reference evidence="5 6" key="1">
    <citation type="journal article" date="2014" name="Int. J. Syst. Evol. Microbiol.">
        <title>Carboxylicivirga gen. nov. in the family Marinilabiliaceae with two novel species, Carboxylicivirga mesophila sp. nov. and Carboxylicivirga taeanensis sp. nov., and reclassification of Cytophaga fermentans as Saccharicrinis fermentans gen. nov., comb. nov.</title>
        <authorList>
            <person name="Yang S.H."/>
            <person name="Seo H.S."/>
            <person name="Woo J.H."/>
            <person name="Oh H.M."/>
            <person name="Jang H."/>
            <person name="Lee J.H."/>
            <person name="Kim S.J."/>
            <person name="Kwon K.K."/>
        </authorList>
    </citation>
    <scope>NUCLEOTIDE SEQUENCE [LARGE SCALE GENOMIC DNA]</scope>
    <source>
        <strain evidence="5 6">JCM 18290</strain>
    </source>
</reference>
<dbReference type="SUPFAM" id="SSF54862">
    <property type="entry name" value="4Fe-4S ferredoxins"/>
    <property type="match status" value="1"/>
</dbReference>
<dbReference type="InterPro" id="IPR017900">
    <property type="entry name" value="4Fe4S_Fe_S_CS"/>
</dbReference>
<dbReference type="PROSITE" id="PS51379">
    <property type="entry name" value="4FE4S_FER_2"/>
    <property type="match status" value="2"/>
</dbReference>
<evidence type="ECO:0000256" key="3">
    <source>
        <dbReference type="ARBA" id="ARBA00023014"/>
    </source>
</evidence>
<proteinExistence type="predicted"/>
<keyword evidence="3" id="KW-0411">Iron-sulfur</keyword>
<protein>
    <submittedName>
        <fullName evidence="5">4Fe-4S binding protein</fullName>
    </submittedName>
</protein>
<dbReference type="Gene3D" id="3.30.70.20">
    <property type="match status" value="1"/>
</dbReference>
<dbReference type="EMBL" id="JAGUCN010000002">
    <property type="protein sequence ID" value="MBS2210409.1"/>
    <property type="molecule type" value="Genomic_DNA"/>
</dbReference>
<dbReference type="Pfam" id="PF13187">
    <property type="entry name" value="Fer4_9"/>
    <property type="match status" value="1"/>
</dbReference>
<evidence type="ECO:0000256" key="2">
    <source>
        <dbReference type="ARBA" id="ARBA00023004"/>
    </source>
</evidence>
<evidence type="ECO:0000313" key="6">
    <source>
        <dbReference type="Proteomes" id="UP000721861"/>
    </source>
</evidence>
<keyword evidence="1" id="KW-0479">Metal-binding</keyword>
<keyword evidence="6" id="KW-1185">Reference proteome</keyword>
<feature type="domain" description="4Fe-4S ferredoxin-type" evidence="4">
    <location>
        <begin position="36"/>
        <end position="65"/>
    </location>
</feature>
<sequence length="65" mass="7228">MQKQDCHPVITEDCINCGACILVCPMEAIEISDSGNSWKIYWWACNCCWACARECPVSAITDINA</sequence>
<keyword evidence="2" id="KW-0408">Iron</keyword>
<gene>
    <name evidence="5" type="ORF">KEM09_03305</name>
</gene>
<feature type="domain" description="4Fe-4S ferredoxin-type" evidence="4">
    <location>
        <begin position="6"/>
        <end position="34"/>
    </location>
</feature>
<name>A0ABS5K610_9BACT</name>
<organism evidence="5 6">
    <name type="scientific">Carboxylicivirga mesophila</name>
    <dbReference type="NCBI Taxonomy" id="1166478"/>
    <lineage>
        <taxon>Bacteria</taxon>
        <taxon>Pseudomonadati</taxon>
        <taxon>Bacteroidota</taxon>
        <taxon>Bacteroidia</taxon>
        <taxon>Marinilabiliales</taxon>
        <taxon>Marinilabiliaceae</taxon>
        <taxon>Carboxylicivirga</taxon>
    </lineage>
</organism>
<dbReference type="PROSITE" id="PS00198">
    <property type="entry name" value="4FE4S_FER_1"/>
    <property type="match status" value="1"/>
</dbReference>
<evidence type="ECO:0000313" key="5">
    <source>
        <dbReference type="EMBL" id="MBS2210409.1"/>
    </source>
</evidence>
<evidence type="ECO:0000259" key="4">
    <source>
        <dbReference type="PROSITE" id="PS51379"/>
    </source>
</evidence>
<dbReference type="InterPro" id="IPR017896">
    <property type="entry name" value="4Fe4S_Fe-S-bd"/>
</dbReference>
<comment type="caution">
    <text evidence="5">The sequence shown here is derived from an EMBL/GenBank/DDBJ whole genome shotgun (WGS) entry which is preliminary data.</text>
</comment>
<dbReference type="Proteomes" id="UP000721861">
    <property type="component" value="Unassembled WGS sequence"/>
</dbReference>
<evidence type="ECO:0000256" key="1">
    <source>
        <dbReference type="ARBA" id="ARBA00022723"/>
    </source>
</evidence>